<evidence type="ECO:0000313" key="3">
    <source>
        <dbReference type="EMBL" id="PIA46121.1"/>
    </source>
</evidence>
<keyword evidence="4" id="KW-1185">Reference proteome</keyword>
<dbReference type="EMBL" id="KZ305033">
    <property type="protein sequence ID" value="PIA46121.1"/>
    <property type="molecule type" value="Genomic_DNA"/>
</dbReference>
<organism evidence="3 4">
    <name type="scientific">Aquilegia coerulea</name>
    <name type="common">Rocky mountain columbine</name>
    <dbReference type="NCBI Taxonomy" id="218851"/>
    <lineage>
        <taxon>Eukaryota</taxon>
        <taxon>Viridiplantae</taxon>
        <taxon>Streptophyta</taxon>
        <taxon>Embryophyta</taxon>
        <taxon>Tracheophyta</taxon>
        <taxon>Spermatophyta</taxon>
        <taxon>Magnoliopsida</taxon>
        <taxon>Ranunculales</taxon>
        <taxon>Ranunculaceae</taxon>
        <taxon>Thalictroideae</taxon>
        <taxon>Aquilegia</taxon>
    </lineage>
</organism>
<feature type="coiled-coil region" evidence="1">
    <location>
        <begin position="223"/>
        <end position="250"/>
    </location>
</feature>
<evidence type="ECO:0000256" key="1">
    <source>
        <dbReference type="SAM" id="Coils"/>
    </source>
</evidence>
<feature type="region of interest" description="Disordered" evidence="2">
    <location>
        <begin position="1"/>
        <end position="46"/>
    </location>
</feature>
<feature type="coiled-coil region" evidence="1">
    <location>
        <begin position="83"/>
        <end position="110"/>
    </location>
</feature>
<feature type="compositionally biased region" description="Polar residues" evidence="2">
    <location>
        <begin position="31"/>
        <end position="46"/>
    </location>
</feature>
<feature type="compositionally biased region" description="Basic residues" evidence="2">
    <location>
        <begin position="1"/>
        <end position="17"/>
    </location>
</feature>
<feature type="compositionally biased region" description="Polar residues" evidence="2">
    <location>
        <begin position="250"/>
        <end position="264"/>
    </location>
</feature>
<feature type="coiled-coil region" evidence="1">
    <location>
        <begin position="160"/>
        <end position="194"/>
    </location>
</feature>
<dbReference type="OrthoDB" id="633301at2759"/>
<feature type="region of interest" description="Disordered" evidence="2">
    <location>
        <begin position="250"/>
        <end position="270"/>
    </location>
</feature>
<accession>A0A2G5DRH2</accession>
<gene>
    <name evidence="3" type="ORF">AQUCO_01600413v1</name>
</gene>
<keyword evidence="1" id="KW-0175">Coiled coil</keyword>
<protein>
    <submittedName>
        <fullName evidence="3">Uncharacterized protein</fullName>
    </submittedName>
</protein>
<sequence>MEEDKKKKKNKKKKNKQTKPSEDPIVITPQLELSDQNHTSASQQNYHTEDVVVPSTGVLEPHFNPDNDHSNGTKQANLDEREIQLLLQKEAILEEKVKQLEDDKDSCIQREVVLEKKITDLQKETDHWLQKEASMDQKLQELLNEKTSWTLKGANLDDRIKQLENDKDSWIIKEANLDERIKQLENDKESWSIKENSTKDTIDRLTNDFMEVQAQVKVLQEFRDDFLQENQRLMERILFLQSQVQHLEESSSAFSTTKTDQMQHVTKDDDTKYQMEETGSVAEKLITEDAELVEKVIPIFHVAFIMHSFSRTVDLQLFDSD</sequence>
<proteinExistence type="predicted"/>
<evidence type="ECO:0000313" key="4">
    <source>
        <dbReference type="Proteomes" id="UP000230069"/>
    </source>
</evidence>
<dbReference type="Proteomes" id="UP000230069">
    <property type="component" value="Unassembled WGS sequence"/>
</dbReference>
<dbReference type="AlphaFoldDB" id="A0A2G5DRH2"/>
<evidence type="ECO:0000256" key="2">
    <source>
        <dbReference type="SAM" id="MobiDB-lite"/>
    </source>
</evidence>
<name>A0A2G5DRH2_AQUCA</name>
<reference evidence="3 4" key="1">
    <citation type="submission" date="2017-09" db="EMBL/GenBank/DDBJ databases">
        <title>WGS assembly of Aquilegia coerulea Goldsmith.</title>
        <authorList>
            <person name="Hodges S."/>
            <person name="Kramer E."/>
            <person name="Nordborg M."/>
            <person name="Tomkins J."/>
            <person name="Borevitz J."/>
            <person name="Derieg N."/>
            <person name="Yan J."/>
            <person name="Mihaltcheva S."/>
            <person name="Hayes R.D."/>
            <person name="Rokhsar D."/>
        </authorList>
    </citation>
    <scope>NUCLEOTIDE SEQUENCE [LARGE SCALE GENOMIC DNA]</scope>
    <source>
        <strain evidence="4">cv. Goldsmith</strain>
    </source>
</reference>